<reference evidence="5" key="1">
    <citation type="journal article" date="2021" name="Proc. Natl. Acad. Sci. U.S.A.">
        <title>Three genomes in the algal genus Volvox reveal the fate of a haploid sex-determining region after a transition to homothallism.</title>
        <authorList>
            <person name="Yamamoto K."/>
            <person name="Hamaji T."/>
            <person name="Kawai-Toyooka H."/>
            <person name="Matsuzaki R."/>
            <person name="Takahashi F."/>
            <person name="Nishimura Y."/>
            <person name="Kawachi M."/>
            <person name="Noguchi H."/>
            <person name="Minakuchi Y."/>
            <person name="Umen J.G."/>
            <person name="Toyoda A."/>
            <person name="Nozaki H."/>
        </authorList>
    </citation>
    <scope>NUCLEOTIDE SEQUENCE</scope>
    <source>
        <strain evidence="5">NIES-3780</strain>
    </source>
</reference>
<dbReference type="Proteomes" id="UP000747399">
    <property type="component" value="Unassembled WGS sequence"/>
</dbReference>
<feature type="compositionally biased region" description="Gly residues" evidence="3">
    <location>
        <begin position="283"/>
        <end position="310"/>
    </location>
</feature>
<dbReference type="GO" id="GO:0140359">
    <property type="term" value="F:ABC-type transporter activity"/>
    <property type="evidence" value="ECO:0007669"/>
    <property type="project" value="InterPro"/>
</dbReference>
<proteinExistence type="predicted"/>
<dbReference type="AlphaFoldDB" id="A0A8J4F4G5"/>
<dbReference type="PANTHER" id="PTHR19229:SF36">
    <property type="entry name" value="ATP-BINDING CASSETTE SUB-FAMILY A MEMBER 2"/>
    <property type="match status" value="1"/>
</dbReference>
<sequence>MSHLMVVVIFSTTTTTITATTDATDNSVASGPRSNPFSWDVFGSPMTHMAIQTLAYGSFVVLYDAGVLTRLYVYGKDAAWIAWQWLRRDKRVQREGQPRSSAAPEIRRRGWWVDGWWRRSGQQQHLNININVGGGGGRDAGVGAVNTAAGDMEEGVPLIASAAAEAHGASRYSLNDDGRRALYQEGFHGDHGRYPLYGGGRAVLDSELVEDEDVMEEKRAVIAGLRNNCQVLLDGVRKSYSQGPFRAAVAAVRGLWVGVPAGECFGLLGVNGADREDHHLPNGDGGGAAGRGGRPGGGFQCADAAGGGEEATGILSSVRGSPGSHDGP</sequence>
<evidence type="ECO:0000256" key="2">
    <source>
        <dbReference type="ARBA" id="ARBA00022737"/>
    </source>
</evidence>
<dbReference type="GO" id="GO:0005319">
    <property type="term" value="F:lipid transporter activity"/>
    <property type="evidence" value="ECO:0007669"/>
    <property type="project" value="TreeGrafter"/>
</dbReference>
<evidence type="ECO:0000256" key="1">
    <source>
        <dbReference type="ARBA" id="ARBA00022448"/>
    </source>
</evidence>
<dbReference type="EMBL" id="BNCO01000034">
    <property type="protein sequence ID" value="GIL59336.1"/>
    <property type="molecule type" value="Genomic_DNA"/>
</dbReference>
<evidence type="ECO:0000256" key="4">
    <source>
        <dbReference type="SAM" id="SignalP"/>
    </source>
</evidence>
<accession>A0A8J4F4G5</accession>
<feature type="chain" id="PRO_5035307455" evidence="4">
    <location>
        <begin position="20"/>
        <end position="328"/>
    </location>
</feature>
<evidence type="ECO:0000313" key="5">
    <source>
        <dbReference type="EMBL" id="GIL59336.1"/>
    </source>
</evidence>
<protein>
    <submittedName>
        <fullName evidence="5">Uncharacterized protein</fullName>
    </submittedName>
</protein>
<feature type="region of interest" description="Disordered" evidence="3">
    <location>
        <begin position="278"/>
        <end position="328"/>
    </location>
</feature>
<keyword evidence="1" id="KW-0813">Transport</keyword>
<evidence type="ECO:0000256" key="3">
    <source>
        <dbReference type="SAM" id="MobiDB-lite"/>
    </source>
</evidence>
<feature type="signal peptide" evidence="4">
    <location>
        <begin position="1"/>
        <end position="19"/>
    </location>
</feature>
<dbReference type="GO" id="GO:0016020">
    <property type="term" value="C:membrane"/>
    <property type="evidence" value="ECO:0007669"/>
    <property type="project" value="InterPro"/>
</dbReference>
<keyword evidence="2" id="KW-0677">Repeat</keyword>
<dbReference type="PANTHER" id="PTHR19229">
    <property type="entry name" value="ATP-BINDING CASSETTE TRANSPORTER SUBFAMILY A ABCA"/>
    <property type="match status" value="1"/>
</dbReference>
<name>A0A8J4F4G5_9CHLO</name>
<keyword evidence="4" id="KW-0732">Signal</keyword>
<comment type="caution">
    <text evidence="5">The sequence shown here is derived from an EMBL/GenBank/DDBJ whole genome shotgun (WGS) entry which is preliminary data.</text>
</comment>
<organism evidence="5 6">
    <name type="scientific">Volvox africanus</name>
    <dbReference type="NCBI Taxonomy" id="51714"/>
    <lineage>
        <taxon>Eukaryota</taxon>
        <taxon>Viridiplantae</taxon>
        <taxon>Chlorophyta</taxon>
        <taxon>core chlorophytes</taxon>
        <taxon>Chlorophyceae</taxon>
        <taxon>CS clade</taxon>
        <taxon>Chlamydomonadales</taxon>
        <taxon>Volvocaceae</taxon>
        <taxon>Volvox</taxon>
    </lineage>
</organism>
<dbReference type="InterPro" id="IPR026082">
    <property type="entry name" value="ABCA"/>
</dbReference>
<gene>
    <name evidence="5" type="ORF">Vafri_14231</name>
</gene>
<evidence type="ECO:0000313" key="6">
    <source>
        <dbReference type="Proteomes" id="UP000747399"/>
    </source>
</evidence>
<keyword evidence="6" id="KW-1185">Reference proteome</keyword>